<evidence type="ECO:0000313" key="1">
    <source>
        <dbReference type="EMBL" id="VCW66218.1"/>
    </source>
</evidence>
<dbReference type="Proteomes" id="UP000269945">
    <property type="component" value="Unassembled WGS sequence"/>
</dbReference>
<proteinExistence type="predicted"/>
<gene>
    <name evidence="1" type="ORF">BN2614_LOCUS1</name>
</gene>
<protein>
    <submittedName>
        <fullName evidence="1">Uncharacterized protein</fullName>
    </submittedName>
</protein>
<feature type="non-terminal residue" evidence="1">
    <location>
        <position position="1"/>
    </location>
</feature>
<sequence length="83" mass="9843">RPRALHWPTWRCGGPRGKRTPRFQAQWPAGSPCAVFPVFRHLRVWTRPCLTSSSVRTDFFVHPTDHKYLLQTWPLWSTKLNLF</sequence>
<organism evidence="1 2">
    <name type="scientific">Gulo gulo</name>
    <name type="common">Wolverine</name>
    <name type="synonym">Gluton</name>
    <dbReference type="NCBI Taxonomy" id="48420"/>
    <lineage>
        <taxon>Eukaryota</taxon>
        <taxon>Metazoa</taxon>
        <taxon>Chordata</taxon>
        <taxon>Craniata</taxon>
        <taxon>Vertebrata</taxon>
        <taxon>Euteleostomi</taxon>
        <taxon>Mammalia</taxon>
        <taxon>Eutheria</taxon>
        <taxon>Laurasiatheria</taxon>
        <taxon>Carnivora</taxon>
        <taxon>Caniformia</taxon>
        <taxon>Musteloidea</taxon>
        <taxon>Mustelidae</taxon>
        <taxon>Guloninae</taxon>
        <taxon>Gulo</taxon>
    </lineage>
</organism>
<dbReference type="EMBL" id="CYRY02001581">
    <property type="protein sequence ID" value="VCW66218.1"/>
    <property type="molecule type" value="Genomic_DNA"/>
</dbReference>
<dbReference type="AlphaFoldDB" id="A0A9X9PU72"/>
<evidence type="ECO:0000313" key="2">
    <source>
        <dbReference type="Proteomes" id="UP000269945"/>
    </source>
</evidence>
<name>A0A9X9PU72_GULGU</name>
<comment type="caution">
    <text evidence="1">The sequence shown here is derived from an EMBL/GenBank/DDBJ whole genome shotgun (WGS) entry which is preliminary data.</text>
</comment>
<accession>A0A9X9PU72</accession>
<reference evidence="1 2" key="1">
    <citation type="submission" date="2018-10" db="EMBL/GenBank/DDBJ databases">
        <authorList>
            <person name="Ekblom R."/>
            <person name="Jareborg N."/>
        </authorList>
    </citation>
    <scope>NUCLEOTIDE SEQUENCE [LARGE SCALE GENOMIC DNA]</scope>
    <source>
        <tissue evidence="1">Muscle</tissue>
    </source>
</reference>
<keyword evidence="2" id="KW-1185">Reference proteome</keyword>